<gene>
    <name evidence="3" type="ORF">FHX72_002361</name>
</gene>
<dbReference type="InterPro" id="IPR057204">
    <property type="entry name" value="DUF7882"/>
</dbReference>
<proteinExistence type="predicted"/>
<comment type="caution">
    <text evidence="3">The sequence shown here is derived from an EMBL/GenBank/DDBJ whole genome shotgun (WGS) entry which is preliminary data.</text>
</comment>
<dbReference type="RefSeq" id="WP_183625169.1">
    <property type="nucleotide sequence ID" value="NZ_JACHWJ010000003.1"/>
</dbReference>
<feature type="region of interest" description="Disordered" evidence="1">
    <location>
        <begin position="87"/>
        <end position="107"/>
    </location>
</feature>
<evidence type="ECO:0000313" key="3">
    <source>
        <dbReference type="EMBL" id="MBB2958216.1"/>
    </source>
</evidence>
<dbReference type="EMBL" id="JACHWJ010000003">
    <property type="protein sequence ID" value="MBB2958216.1"/>
    <property type="molecule type" value="Genomic_DNA"/>
</dbReference>
<evidence type="ECO:0000259" key="2">
    <source>
        <dbReference type="Pfam" id="PF25355"/>
    </source>
</evidence>
<feature type="domain" description="DUF7882" evidence="2">
    <location>
        <begin position="1"/>
        <end position="91"/>
    </location>
</feature>
<keyword evidence="4" id="KW-1185">Reference proteome</keyword>
<evidence type="ECO:0000256" key="1">
    <source>
        <dbReference type="SAM" id="MobiDB-lite"/>
    </source>
</evidence>
<reference evidence="3 4" key="1">
    <citation type="submission" date="2020-08" db="EMBL/GenBank/DDBJ databases">
        <title>Sequencing the genomes of 1000 actinobacteria strains.</title>
        <authorList>
            <person name="Klenk H.-P."/>
        </authorList>
    </citation>
    <scope>NUCLEOTIDE SEQUENCE [LARGE SCALE GENOMIC DNA]</scope>
    <source>
        <strain evidence="3 4">DSM 20419</strain>
    </source>
</reference>
<dbReference type="Proteomes" id="UP000545286">
    <property type="component" value="Unassembled WGS sequence"/>
</dbReference>
<name>A0A7W4YGM2_9MICO</name>
<protein>
    <recommendedName>
        <fullName evidence="2">DUF7882 domain-containing protein</fullName>
    </recommendedName>
</protein>
<evidence type="ECO:0000313" key="4">
    <source>
        <dbReference type="Proteomes" id="UP000545286"/>
    </source>
</evidence>
<organism evidence="3 4">
    <name type="scientific">Pseudoclavibacter helvolus</name>
    <dbReference type="NCBI Taxonomy" id="255205"/>
    <lineage>
        <taxon>Bacteria</taxon>
        <taxon>Bacillati</taxon>
        <taxon>Actinomycetota</taxon>
        <taxon>Actinomycetes</taxon>
        <taxon>Micrococcales</taxon>
        <taxon>Microbacteriaceae</taxon>
        <taxon>Pseudoclavibacter</taxon>
    </lineage>
</organism>
<dbReference type="Pfam" id="PF25355">
    <property type="entry name" value="DUF7882"/>
    <property type="match status" value="1"/>
</dbReference>
<accession>A0A7W4YGM2</accession>
<sequence>MGTFIYDNTPAEFDDRVLAHLEAVVALKFKRGEAFLLSCRNDAMSGGGRDTVWMSANVPVLFNYQGARPSDLDQSVIERLLRMANSPGGLVSPSPDDFEMTSPAGLA</sequence>
<dbReference type="AlphaFoldDB" id="A0A7W4YGM2"/>